<sequence>MIMKDTILHLILENLILSSSKNVHLKKKQALTQMWKLCWPLFVLLILCDSISTEIIKSDTWTRKSCQEKRSLTGLGKTSEEIIELRAKDIEDTCKQLGIEERTCEELLKRLIQISNSSKQIKENAKEMQRQMPIECERESKHENEDRNEIMAHQNNEKIWDENKATVHITNIVGSLEGNNNGQWSVMAQWELDLIKQVERNNESIESANSEQLTWVINHVNGDKNATMSFQIRMRLCFDQTLVCTLYSNEFVLHFSLFDFSSLILSSMQKHTLLHFLPAEFRTSSFQMALLYRGSRDGFTSQRFHQLCDGKGPTVTVILSDVFLQVFGGFTLSLWEQPWNFLHSFANDSSAFLFSLTHSPQKWVVRPNYVHEAVFHHPYFGPCFG</sequence>
<dbReference type="InterPro" id="IPR006571">
    <property type="entry name" value="TLDc_dom"/>
</dbReference>
<protein>
    <recommendedName>
        <fullName evidence="1">TLDc domain-containing protein</fullName>
    </recommendedName>
</protein>
<dbReference type="PANTHER" id="PTHR23354">
    <property type="entry name" value="NUCLEOLAR PROTEIN 7/ESTROGEN RECEPTOR COACTIVATOR-RELATED"/>
    <property type="match status" value="1"/>
</dbReference>
<dbReference type="AlphaFoldDB" id="X6PEU3"/>
<gene>
    <name evidence="2" type="ORF">RFI_00860</name>
</gene>
<evidence type="ECO:0000313" key="2">
    <source>
        <dbReference type="EMBL" id="ETO36202.1"/>
    </source>
</evidence>
<evidence type="ECO:0000313" key="3">
    <source>
        <dbReference type="Proteomes" id="UP000023152"/>
    </source>
</evidence>
<dbReference type="Proteomes" id="UP000023152">
    <property type="component" value="Unassembled WGS sequence"/>
</dbReference>
<keyword evidence="3" id="KW-1185">Reference proteome</keyword>
<name>X6PEU3_RETFI</name>
<organism evidence="2 3">
    <name type="scientific">Reticulomyxa filosa</name>
    <dbReference type="NCBI Taxonomy" id="46433"/>
    <lineage>
        <taxon>Eukaryota</taxon>
        <taxon>Sar</taxon>
        <taxon>Rhizaria</taxon>
        <taxon>Retaria</taxon>
        <taxon>Foraminifera</taxon>
        <taxon>Monothalamids</taxon>
        <taxon>Reticulomyxidae</taxon>
        <taxon>Reticulomyxa</taxon>
    </lineage>
</organism>
<reference evidence="2 3" key="1">
    <citation type="journal article" date="2013" name="Curr. Biol.">
        <title>The Genome of the Foraminiferan Reticulomyxa filosa.</title>
        <authorList>
            <person name="Glockner G."/>
            <person name="Hulsmann N."/>
            <person name="Schleicher M."/>
            <person name="Noegel A.A."/>
            <person name="Eichinger L."/>
            <person name="Gallinger C."/>
            <person name="Pawlowski J."/>
            <person name="Sierra R."/>
            <person name="Euteneuer U."/>
            <person name="Pillet L."/>
            <person name="Moustafa A."/>
            <person name="Platzer M."/>
            <person name="Groth M."/>
            <person name="Szafranski K."/>
            <person name="Schliwa M."/>
        </authorList>
    </citation>
    <scope>NUCLEOTIDE SEQUENCE [LARGE SCALE GENOMIC DNA]</scope>
</reference>
<proteinExistence type="predicted"/>
<accession>X6PEU3</accession>
<dbReference type="EMBL" id="ASPP01000908">
    <property type="protein sequence ID" value="ETO36202.1"/>
    <property type="molecule type" value="Genomic_DNA"/>
</dbReference>
<dbReference type="OrthoDB" id="2340634at2759"/>
<dbReference type="Pfam" id="PF07534">
    <property type="entry name" value="TLD"/>
    <property type="match status" value="1"/>
</dbReference>
<evidence type="ECO:0000259" key="1">
    <source>
        <dbReference type="PROSITE" id="PS51886"/>
    </source>
</evidence>
<comment type="caution">
    <text evidence="2">The sequence shown here is derived from an EMBL/GenBank/DDBJ whole genome shotgun (WGS) entry which is preliminary data.</text>
</comment>
<dbReference type="PROSITE" id="PS51886">
    <property type="entry name" value="TLDC"/>
    <property type="match status" value="1"/>
</dbReference>
<feature type="domain" description="TLDc" evidence="1">
    <location>
        <begin position="263"/>
        <end position="385"/>
    </location>
</feature>